<dbReference type="EMBL" id="JAGSMN010000566">
    <property type="protein sequence ID" value="MBR7675988.1"/>
    <property type="molecule type" value="Genomic_DNA"/>
</dbReference>
<keyword evidence="7" id="KW-0436">Ligase</keyword>
<organism evidence="7 8">
    <name type="scientific">Streptomyces daliensis</name>
    <dbReference type="NCBI Taxonomy" id="299421"/>
    <lineage>
        <taxon>Bacteria</taxon>
        <taxon>Bacillati</taxon>
        <taxon>Actinomycetota</taxon>
        <taxon>Actinomycetes</taxon>
        <taxon>Kitasatosporales</taxon>
        <taxon>Streptomycetaceae</taxon>
        <taxon>Streptomyces</taxon>
    </lineage>
</organism>
<evidence type="ECO:0000256" key="1">
    <source>
        <dbReference type="ARBA" id="ARBA00004141"/>
    </source>
</evidence>
<dbReference type="PANTHER" id="PTHR37422:SF13">
    <property type="entry name" value="LIPOPOLYSACCHARIDE BIOSYNTHESIS PROTEIN PA4999-RELATED"/>
    <property type="match status" value="1"/>
</dbReference>
<dbReference type="Proteomes" id="UP000675554">
    <property type="component" value="Unassembled WGS sequence"/>
</dbReference>
<accession>A0A8T4IWF8</accession>
<keyword evidence="2 5" id="KW-0812">Transmembrane</keyword>
<keyword evidence="8" id="KW-1185">Reference proteome</keyword>
<dbReference type="InterPro" id="IPR007016">
    <property type="entry name" value="O-antigen_ligase-rel_domated"/>
</dbReference>
<dbReference type="Pfam" id="PF04932">
    <property type="entry name" value="Wzy_C"/>
    <property type="match status" value="1"/>
</dbReference>
<keyword evidence="3 5" id="KW-1133">Transmembrane helix</keyword>
<dbReference type="AlphaFoldDB" id="A0A8T4IWF8"/>
<reference evidence="7" key="1">
    <citation type="submission" date="2021-04" db="EMBL/GenBank/DDBJ databases">
        <title>Sequencing of actinobacteria type strains.</title>
        <authorList>
            <person name="Nguyen G.-S."/>
            <person name="Wentzel A."/>
        </authorList>
    </citation>
    <scope>NUCLEOTIDE SEQUENCE</scope>
    <source>
        <strain evidence="7">DSM 42095</strain>
    </source>
</reference>
<feature type="transmembrane region" description="Helical" evidence="5">
    <location>
        <begin position="71"/>
        <end position="93"/>
    </location>
</feature>
<dbReference type="GO" id="GO:0016874">
    <property type="term" value="F:ligase activity"/>
    <property type="evidence" value="ECO:0007669"/>
    <property type="project" value="UniProtKB-KW"/>
</dbReference>
<keyword evidence="4 5" id="KW-0472">Membrane</keyword>
<feature type="transmembrane region" description="Helical" evidence="5">
    <location>
        <begin position="175"/>
        <end position="196"/>
    </location>
</feature>
<feature type="transmembrane region" description="Helical" evidence="5">
    <location>
        <begin position="105"/>
        <end position="125"/>
    </location>
</feature>
<comment type="subcellular location">
    <subcellularLocation>
        <location evidence="1">Membrane</location>
        <topology evidence="1">Multi-pass membrane protein</topology>
    </subcellularLocation>
</comment>
<dbReference type="PANTHER" id="PTHR37422">
    <property type="entry name" value="TEICHURONIC ACID BIOSYNTHESIS PROTEIN TUAE"/>
    <property type="match status" value="1"/>
</dbReference>
<protein>
    <submittedName>
        <fullName evidence="7">O-antigen ligase family protein</fullName>
    </submittedName>
</protein>
<name>A0A8T4IWF8_9ACTN</name>
<evidence type="ECO:0000256" key="4">
    <source>
        <dbReference type="ARBA" id="ARBA00023136"/>
    </source>
</evidence>
<feature type="transmembrane region" description="Helical" evidence="5">
    <location>
        <begin position="137"/>
        <end position="163"/>
    </location>
</feature>
<proteinExistence type="predicted"/>
<feature type="transmembrane region" description="Helical" evidence="5">
    <location>
        <begin position="296"/>
        <end position="316"/>
    </location>
</feature>
<evidence type="ECO:0000313" key="8">
    <source>
        <dbReference type="Proteomes" id="UP000675554"/>
    </source>
</evidence>
<evidence type="ECO:0000259" key="6">
    <source>
        <dbReference type="Pfam" id="PF04932"/>
    </source>
</evidence>
<feature type="domain" description="O-antigen ligase-related" evidence="6">
    <location>
        <begin position="150"/>
        <end position="276"/>
    </location>
</feature>
<sequence>MVSPALGPPAARERGGSVPDVSGVLVLGCCAAWALITAAGRDARPEGLLLAVLAVGAGYAGGRISGSLLPVGAPAMAALAGLSLALATPQALPGAAEPSGPPGRTGASAALLVLAVGAACCAAWATPSRGTRLALRLVAAGIAASALVTGALAGFGAAVGVLLCSLAADRMRRRAVGLTGLALAAGAAVGLTWAVARGSVPEGLSAALEGQLTEHRVGLWQDALALAGERPLLGTGPDTFGELSQVAQQAAESDGKPHSAPLQMLAEQGVPGLALLAAAFGWLMLALWSSPRPTPVVLTAGTALTALAALACVGNVLSFTQVTAGAALLAGIAGARRLGSEP</sequence>
<comment type="caution">
    <text evidence="7">The sequence shown here is derived from an EMBL/GenBank/DDBJ whole genome shotgun (WGS) entry which is preliminary data.</text>
</comment>
<dbReference type="GO" id="GO:0016020">
    <property type="term" value="C:membrane"/>
    <property type="evidence" value="ECO:0007669"/>
    <property type="project" value="UniProtKB-SubCell"/>
</dbReference>
<evidence type="ECO:0000256" key="5">
    <source>
        <dbReference type="SAM" id="Phobius"/>
    </source>
</evidence>
<gene>
    <name evidence="7" type="ORF">KDA82_23850</name>
</gene>
<evidence type="ECO:0000256" key="2">
    <source>
        <dbReference type="ARBA" id="ARBA00022692"/>
    </source>
</evidence>
<evidence type="ECO:0000256" key="3">
    <source>
        <dbReference type="ARBA" id="ARBA00022989"/>
    </source>
</evidence>
<evidence type="ECO:0000313" key="7">
    <source>
        <dbReference type="EMBL" id="MBR7675988.1"/>
    </source>
</evidence>
<feature type="transmembrane region" description="Helical" evidence="5">
    <location>
        <begin position="21"/>
        <end position="40"/>
    </location>
</feature>
<feature type="transmembrane region" description="Helical" evidence="5">
    <location>
        <begin position="269"/>
        <end position="289"/>
    </location>
</feature>
<dbReference type="InterPro" id="IPR051533">
    <property type="entry name" value="WaaL-like"/>
</dbReference>